<proteinExistence type="predicted"/>
<organism evidence="2 3">
    <name type="scientific">Mesorhizobium hawassense</name>
    <dbReference type="NCBI Taxonomy" id="1209954"/>
    <lineage>
        <taxon>Bacteria</taxon>
        <taxon>Pseudomonadati</taxon>
        <taxon>Pseudomonadota</taxon>
        <taxon>Alphaproteobacteria</taxon>
        <taxon>Hyphomicrobiales</taxon>
        <taxon>Phyllobacteriaceae</taxon>
        <taxon>Mesorhizobium</taxon>
    </lineage>
</organism>
<dbReference type="EMBL" id="QMBP01000004">
    <property type="protein sequence ID" value="RAZ91077.1"/>
    <property type="molecule type" value="Genomic_DNA"/>
</dbReference>
<keyword evidence="3" id="KW-1185">Reference proteome</keyword>
<evidence type="ECO:0000313" key="2">
    <source>
        <dbReference type="EMBL" id="RAZ91077.1"/>
    </source>
</evidence>
<sequence length="20" mass="2056">MSCASCRRPLTATPPSHPSG</sequence>
<comment type="caution">
    <text evidence="2">The sequence shown here is derived from an EMBL/GenBank/DDBJ whole genome shotgun (WGS) entry which is preliminary data.</text>
</comment>
<dbReference type="NCBIfam" id="TIGR01053">
    <property type="entry name" value="LSD1"/>
    <property type="match status" value="1"/>
</dbReference>
<protein>
    <submittedName>
        <fullName evidence="2">Uncharacterized protein</fullName>
    </submittedName>
</protein>
<evidence type="ECO:0000313" key="3">
    <source>
        <dbReference type="Proteomes" id="UP000251558"/>
    </source>
</evidence>
<dbReference type="AlphaFoldDB" id="A0A330I200"/>
<name>A0A330I200_9HYPH</name>
<feature type="region of interest" description="Disordered" evidence="1">
    <location>
        <begin position="1"/>
        <end position="20"/>
    </location>
</feature>
<reference evidence="2 3" key="1">
    <citation type="submission" date="2018-07" db="EMBL/GenBank/DDBJ databases">
        <title>Diversity of Mesorhizobium strains in Brazil.</title>
        <authorList>
            <person name="Helene L.C.F."/>
            <person name="Dall'Agnol R."/>
            <person name="Delamuta J.R.M."/>
            <person name="Hungria M."/>
        </authorList>
    </citation>
    <scope>NUCLEOTIDE SEQUENCE [LARGE SCALE GENOMIC DNA]</scope>
    <source>
        <strain evidence="2 3">AC99b</strain>
    </source>
</reference>
<accession>A0A330I200</accession>
<dbReference type="Proteomes" id="UP000251558">
    <property type="component" value="Unassembled WGS sequence"/>
</dbReference>
<gene>
    <name evidence="2" type="ORF">DPM33_11075</name>
</gene>
<evidence type="ECO:0000256" key="1">
    <source>
        <dbReference type="SAM" id="MobiDB-lite"/>
    </source>
</evidence>